<dbReference type="CDD" id="cd17946">
    <property type="entry name" value="DEADc_DDX24"/>
    <property type="match status" value="1"/>
</dbReference>
<dbReference type="InterPro" id="IPR011545">
    <property type="entry name" value="DEAD/DEAH_box_helicase_dom"/>
</dbReference>
<keyword evidence="1 7" id="KW-0547">Nucleotide-binding</keyword>
<comment type="function">
    <text evidence="7">RNA helicase.</text>
</comment>
<evidence type="ECO:0000313" key="12">
    <source>
        <dbReference type="EMBL" id="PON35814.1"/>
    </source>
</evidence>
<dbReference type="PROSITE" id="PS51194">
    <property type="entry name" value="HELICASE_CTER"/>
    <property type="match status" value="1"/>
</dbReference>
<comment type="catalytic activity">
    <reaction evidence="7">
        <text>ATP + H2O = ADP + phosphate + H(+)</text>
        <dbReference type="Rhea" id="RHEA:13065"/>
        <dbReference type="ChEBI" id="CHEBI:15377"/>
        <dbReference type="ChEBI" id="CHEBI:15378"/>
        <dbReference type="ChEBI" id="CHEBI:30616"/>
        <dbReference type="ChEBI" id="CHEBI:43474"/>
        <dbReference type="ChEBI" id="CHEBI:456216"/>
        <dbReference type="EC" id="3.6.4.13"/>
    </reaction>
</comment>
<dbReference type="GO" id="GO:0005524">
    <property type="term" value="F:ATP binding"/>
    <property type="evidence" value="ECO:0007669"/>
    <property type="project" value="UniProtKB-UniRule"/>
</dbReference>
<feature type="compositionally biased region" description="Polar residues" evidence="8">
    <location>
        <begin position="7"/>
        <end position="16"/>
    </location>
</feature>
<dbReference type="GO" id="GO:0003723">
    <property type="term" value="F:RNA binding"/>
    <property type="evidence" value="ECO:0007669"/>
    <property type="project" value="UniProtKB-UniRule"/>
</dbReference>
<feature type="domain" description="Helicase C-terminal" evidence="10">
    <location>
        <begin position="505"/>
        <end position="666"/>
    </location>
</feature>
<dbReference type="Pfam" id="PF00271">
    <property type="entry name" value="Helicase_C"/>
    <property type="match status" value="1"/>
</dbReference>
<evidence type="ECO:0000256" key="3">
    <source>
        <dbReference type="ARBA" id="ARBA00022806"/>
    </source>
</evidence>
<dbReference type="AlphaFoldDB" id="A0A2P5AH15"/>
<comment type="caution">
    <text evidence="12">The sequence shown here is derived from an EMBL/GenBank/DDBJ whole genome shotgun (WGS) entry which is preliminary data.</text>
</comment>
<feature type="compositionally biased region" description="Basic and acidic residues" evidence="8">
    <location>
        <begin position="114"/>
        <end position="126"/>
    </location>
</feature>
<dbReference type="InterPro" id="IPR001650">
    <property type="entry name" value="Helicase_C-like"/>
</dbReference>
<evidence type="ECO:0000256" key="4">
    <source>
        <dbReference type="ARBA" id="ARBA00022840"/>
    </source>
</evidence>
<feature type="domain" description="DEAD-box RNA helicase Q" evidence="11">
    <location>
        <begin position="219"/>
        <end position="247"/>
    </location>
</feature>
<dbReference type="InterPro" id="IPR027417">
    <property type="entry name" value="P-loop_NTPase"/>
</dbReference>
<evidence type="ECO:0000313" key="13">
    <source>
        <dbReference type="Proteomes" id="UP000237105"/>
    </source>
</evidence>
<keyword evidence="4 7" id="KW-0067">ATP-binding</keyword>
<feature type="compositionally biased region" description="Basic residues" evidence="8">
    <location>
        <begin position="830"/>
        <end position="854"/>
    </location>
</feature>
<dbReference type="GO" id="GO:0003724">
    <property type="term" value="F:RNA helicase activity"/>
    <property type="evidence" value="ECO:0007669"/>
    <property type="project" value="UniProtKB-EC"/>
</dbReference>
<dbReference type="PROSITE" id="PS51195">
    <property type="entry name" value="Q_MOTIF"/>
    <property type="match status" value="1"/>
</dbReference>
<dbReference type="InterPro" id="IPR014014">
    <property type="entry name" value="RNA_helicase_DEAD_Q_motif"/>
</dbReference>
<evidence type="ECO:0000256" key="1">
    <source>
        <dbReference type="ARBA" id="ARBA00022741"/>
    </source>
</evidence>
<gene>
    <name evidence="12" type="ORF">PanWU01x14_333340</name>
</gene>
<accession>A0A2P5AH15</accession>
<evidence type="ECO:0000256" key="5">
    <source>
        <dbReference type="ARBA" id="ARBA00022884"/>
    </source>
</evidence>
<feature type="domain" description="Helicase ATP-binding" evidence="9">
    <location>
        <begin position="251"/>
        <end position="468"/>
    </location>
</feature>
<dbReference type="PANTHER" id="PTHR24031">
    <property type="entry name" value="RNA HELICASE"/>
    <property type="match status" value="1"/>
</dbReference>
<evidence type="ECO:0000259" key="11">
    <source>
        <dbReference type="PROSITE" id="PS51195"/>
    </source>
</evidence>
<dbReference type="CDD" id="cd18787">
    <property type="entry name" value="SF2_C_DEAD"/>
    <property type="match status" value="1"/>
</dbReference>
<dbReference type="SMART" id="SM00487">
    <property type="entry name" value="DEXDc"/>
    <property type="match status" value="1"/>
</dbReference>
<dbReference type="Gene3D" id="3.40.50.300">
    <property type="entry name" value="P-loop containing nucleotide triphosphate hydrolases"/>
    <property type="match status" value="2"/>
</dbReference>
<comment type="similarity">
    <text evidence="7">Belongs to the DEAD box helicase family.</text>
</comment>
<evidence type="ECO:0000259" key="10">
    <source>
        <dbReference type="PROSITE" id="PS51194"/>
    </source>
</evidence>
<evidence type="ECO:0000256" key="8">
    <source>
        <dbReference type="SAM" id="MobiDB-lite"/>
    </source>
</evidence>
<dbReference type="PROSITE" id="PS00039">
    <property type="entry name" value="DEAD_ATP_HELICASE"/>
    <property type="match status" value="1"/>
</dbReference>
<protein>
    <recommendedName>
        <fullName evidence="7">ATP-dependent RNA helicase</fullName>
        <ecNumber evidence="7">3.6.4.13</ecNumber>
    </recommendedName>
</protein>
<organism evidence="12 13">
    <name type="scientific">Parasponia andersonii</name>
    <name type="common">Sponia andersonii</name>
    <dbReference type="NCBI Taxonomy" id="3476"/>
    <lineage>
        <taxon>Eukaryota</taxon>
        <taxon>Viridiplantae</taxon>
        <taxon>Streptophyta</taxon>
        <taxon>Embryophyta</taxon>
        <taxon>Tracheophyta</taxon>
        <taxon>Spermatophyta</taxon>
        <taxon>Magnoliopsida</taxon>
        <taxon>eudicotyledons</taxon>
        <taxon>Gunneridae</taxon>
        <taxon>Pentapetalae</taxon>
        <taxon>rosids</taxon>
        <taxon>fabids</taxon>
        <taxon>Rosales</taxon>
        <taxon>Cannabaceae</taxon>
        <taxon>Parasponia</taxon>
    </lineage>
</organism>
<name>A0A2P5AH15_PARAD</name>
<feature type="compositionally biased region" description="Basic and acidic residues" evidence="8">
    <location>
        <begin position="814"/>
        <end position="829"/>
    </location>
</feature>
<feature type="region of interest" description="Disordered" evidence="8">
    <location>
        <begin position="814"/>
        <end position="854"/>
    </location>
</feature>
<evidence type="ECO:0000256" key="6">
    <source>
        <dbReference type="PROSITE-ProRule" id="PRU00552"/>
    </source>
</evidence>
<feature type="compositionally biased region" description="Acidic residues" evidence="8">
    <location>
        <begin position="204"/>
        <end position="213"/>
    </location>
</feature>
<keyword evidence="13" id="KW-1185">Reference proteome</keyword>
<feature type="short sequence motif" description="Q motif" evidence="6">
    <location>
        <begin position="219"/>
        <end position="247"/>
    </location>
</feature>
<evidence type="ECO:0000256" key="7">
    <source>
        <dbReference type="RuleBase" id="RU365068"/>
    </source>
</evidence>
<dbReference type="EC" id="3.6.4.13" evidence="7"/>
<keyword evidence="3 7" id="KW-0347">Helicase</keyword>
<dbReference type="OrthoDB" id="4310724at2759"/>
<dbReference type="SMART" id="SM00490">
    <property type="entry name" value="HELICc"/>
    <property type="match status" value="1"/>
</dbReference>
<feature type="compositionally biased region" description="Acidic residues" evidence="8">
    <location>
        <begin position="145"/>
        <end position="164"/>
    </location>
</feature>
<dbReference type="STRING" id="3476.A0A2P5AH15"/>
<dbReference type="Proteomes" id="UP000237105">
    <property type="component" value="Unassembled WGS sequence"/>
</dbReference>
<feature type="region of interest" description="Disordered" evidence="8">
    <location>
        <begin position="67"/>
        <end position="213"/>
    </location>
</feature>
<dbReference type="SUPFAM" id="SSF52540">
    <property type="entry name" value="P-loop containing nucleoside triphosphate hydrolases"/>
    <property type="match status" value="2"/>
</dbReference>
<proteinExistence type="inferred from homology"/>
<evidence type="ECO:0000259" key="9">
    <source>
        <dbReference type="PROSITE" id="PS51192"/>
    </source>
</evidence>
<reference evidence="13" key="1">
    <citation type="submission" date="2016-06" db="EMBL/GenBank/DDBJ databases">
        <title>Parallel loss of symbiosis genes in relatives of nitrogen-fixing non-legume Parasponia.</title>
        <authorList>
            <person name="Van Velzen R."/>
            <person name="Holmer R."/>
            <person name="Bu F."/>
            <person name="Rutten L."/>
            <person name="Van Zeijl A."/>
            <person name="Liu W."/>
            <person name="Santuari L."/>
            <person name="Cao Q."/>
            <person name="Sharma T."/>
            <person name="Shen D."/>
            <person name="Roswanjaya Y."/>
            <person name="Wardhani T."/>
            <person name="Kalhor M.S."/>
            <person name="Jansen J."/>
            <person name="Van den Hoogen J."/>
            <person name="Gungor B."/>
            <person name="Hartog M."/>
            <person name="Hontelez J."/>
            <person name="Verver J."/>
            <person name="Yang W.-C."/>
            <person name="Schijlen E."/>
            <person name="Repin R."/>
            <person name="Schilthuizen M."/>
            <person name="Schranz E."/>
            <person name="Heidstra R."/>
            <person name="Miyata K."/>
            <person name="Fedorova E."/>
            <person name="Kohlen W."/>
            <person name="Bisseling T."/>
            <person name="Smit S."/>
            <person name="Geurts R."/>
        </authorList>
    </citation>
    <scope>NUCLEOTIDE SEQUENCE [LARGE SCALE GENOMIC DNA]</scope>
    <source>
        <strain evidence="13">cv. WU1-14</strain>
    </source>
</reference>
<dbReference type="InterPro" id="IPR000629">
    <property type="entry name" value="RNA-helicase_DEAD-box_CS"/>
</dbReference>
<sequence length="854" mass="96201">MAAQPDSPASNGASSKTRAKRKRVQQHNDELERFDSLAWNPSLSADDPFSFVVGSNELEGGFLSLEEIDESEYGLEIPKPEGKIRKDKSKPNKQSNKEKGSEIHGDGGNGVEVSVEKGENVKADRKNNKKKNKKKAKEVKKVEDVDSEAGDGVESEVEEKEEDGNVQTEQGSKKTKKKKKKKKKKKVNETQEKEVPVPGSNGQDDVEEEEEPVDDADYYAWNELRLHPLIMKSIYRLGFKEPTPIQKACIPAAAHQGKDVVGAAETGSGKTLAFGLPIFQRLLEEQEKATKMLEERGEEEEKYTQKGFLRALIITPTRELALQVTDHLKAVGKDASIRVIPIVGGMSTEKQARLLKSRPEIIVGTPGRLWELMSGGEKHLVELHSLSFFVLDEADRMIENGHFHELQSIIDMLPLTNGSIERNPQNAQTCVTVSSVQRKKRQTFVFSATIALSADFRKKLKRGALKPKQSPSDGFNSIEALSERAGMRDNVALVDLTNVSILANKLEESFIECKEEDKDAYLYYILCIHGRGRTIVFCTAVAALRRLSSILRILGVNVWTLHAQMQQRARLKAIDRFRGNEHGILLATDVAARGIDIPGVRTVVHYQLPHSAEVYIHRSGRTARASADGCSIALITPKETSKFASLCKSFLKESFQRFPLENSYMPEVMKRLSLARQIDKILRKDSKEKAKKSWFERNAELVDLLVDKDESEEERVNNFKQKKVTSANLNKLLQELNELLSRPLQPKSFSHRYLAGAGVSPLLQHQFQELAKLKLSDVKNTGGENKRRKLVAIGQDCVEPLQALRTAGQEVRMDIKETAQKRKNMEDLRKKRKEEKKRFRDQRRKQKKNMKGGQ</sequence>
<dbReference type="InterPro" id="IPR014001">
    <property type="entry name" value="Helicase_ATP-bd"/>
</dbReference>
<dbReference type="PROSITE" id="PS51192">
    <property type="entry name" value="HELICASE_ATP_BIND_1"/>
    <property type="match status" value="1"/>
</dbReference>
<keyword evidence="5 7" id="KW-0694">RNA-binding</keyword>
<dbReference type="GO" id="GO:0016787">
    <property type="term" value="F:hydrolase activity"/>
    <property type="evidence" value="ECO:0007669"/>
    <property type="project" value="UniProtKB-KW"/>
</dbReference>
<evidence type="ECO:0000256" key="2">
    <source>
        <dbReference type="ARBA" id="ARBA00022801"/>
    </source>
</evidence>
<dbReference type="EMBL" id="JXTB01000595">
    <property type="protein sequence ID" value="PON35814.1"/>
    <property type="molecule type" value="Genomic_DNA"/>
</dbReference>
<feature type="region of interest" description="Disordered" evidence="8">
    <location>
        <begin position="1"/>
        <end position="51"/>
    </location>
</feature>
<feature type="compositionally biased region" description="Basic residues" evidence="8">
    <location>
        <begin position="173"/>
        <end position="186"/>
    </location>
</feature>
<keyword evidence="2 7" id="KW-0378">Hydrolase</keyword>
<feature type="compositionally biased region" description="Basic and acidic residues" evidence="8">
    <location>
        <begin position="26"/>
        <end position="35"/>
    </location>
</feature>
<feature type="compositionally biased region" description="Basic and acidic residues" evidence="8">
    <location>
        <begin position="95"/>
        <end position="105"/>
    </location>
</feature>
<dbReference type="Pfam" id="PF00270">
    <property type="entry name" value="DEAD"/>
    <property type="match status" value="1"/>
</dbReference>
<feature type="compositionally biased region" description="Basic residues" evidence="8">
    <location>
        <begin position="127"/>
        <end position="138"/>
    </location>
</feature>
<comment type="domain">
    <text evidence="7">The Q motif is unique to and characteristic of the DEAD box family of RNA helicases and controls ATP binding and hydrolysis.</text>
</comment>